<sequence>MNKITVLIFAKNETLTFKRVLEKASNQKFCDQLLVILDEGFLPEIKQLAQQFHAEIVVKKLRNFRDHKNFGIAQTKNNWVLLLDADEIIDDQLAGSLKKFCRSDRIVNSGYNIKFKTYFFNHWLRYGGVYPDLHIRLFDKRKAKYRHTIHELLYVDGKIGEIDGHINHYSVTYLNQWLKKISLYTNLEAKHLIKKGRRFSLIYLIGKPLKEFYMRFIQLKGYRDGYHGLRFALMASYYRFKTALKIKKLSKGD</sequence>
<evidence type="ECO:0000313" key="2">
    <source>
        <dbReference type="EMBL" id="PJA20144.1"/>
    </source>
</evidence>
<accession>A0A2M7W3M9</accession>
<dbReference type="InterPro" id="IPR001173">
    <property type="entry name" value="Glyco_trans_2-like"/>
</dbReference>
<comment type="caution">
    <text evidence="2">The sequence shown here is derived from an EMBL/GenBank/DDBJ whole genome shotgun (WGS) entry which is preliminary data.</text>
</comment>
<dbReference type="InterPro" id="IPR029044">
    <property type="entry name" value="Nucleotide-diphossugar_trans"/>
</dbReference>
<protein>
    <recommendedName>
        <fullName evidence="1">Glycosyltransferase 2-like domain-containing protein</fullName>
    </recommendedName>
</protein>
<name>A0A2M7W3M9_9BACT</name>
<evidence type="ECO:0000259" key="1">
    <source>
        <dbReference type="Pfam" id="PF00535"/>
    </source>
</evidence>
<dbReference type="Proteomes" id="UP000230137">
    <property type="component" value="Unassembled WGS sequence"/>
</dbReference>
<dbReference type="AlphaFoldDB" id="A0A2M7W3M9"/>
<dbReference type="PANTHER" id="PTHR43630">
    <property type="entry name" value="POLY-BETA-1,6-N-ACETYL-D-GLUCOSAMINE SYNTHASE"/>
    <property type="match status" value="1"/>
</dbReference>
<dbReference type="EMBL" id="PFQF01000037">
    <property type="protein sequence ID" value="PJA20144.1"/>
    <property type="molecule type" value="Genomic_DNA"/>
</dbReference>
<feature type="domain" description="Glycosyltransferase 2-like" evidence="1">
    <location>
        <begin position="5"/>
        <end position="120"/>
    </location>
</feature>
<dbReference type="CDD" id="cd02511">
    <property type="entry name" value="Beta4Glucosyltransferase"/>
    <property type="match status" value="1"/>
</dbReference>
<reference evidence="3" key="1">
    <citation type="submission" date="2017-09" db="EMBL/GenBank/DDBJ databases">
        <title>Depth-based differentiation of microbial function through sediment-hosted aquifers and enrichment of novel symbionts in the deep terrestrial subsurface.</title>
        <authorList>
            <person name="Probst A.J."/>
            <person name="Ladd B."/>
            <person name="Jarett J.K."/>
            <person name="Geller-Mcgrath D.E."/>
            <person name="Sieber C.M.K."/>
            <person name="Emerson J.B."/>
            <person name="Anantharaman K."/>
            <person name="Thomas B.C."/>
            <person name="Malmstrom R."/>
            <person name="Stieglmeier M."/>
            <person name="Klingl A."/>
            <person name="Woyke T."/>
            <person name="Ryan C.M."/>
            <person name="Banfield J.F."/>
        </authorList>
    </citation>
    <scope>NUCLEOTIDE SEQUENCE [LARGE SCALE GENOMIC DNA]</scope>
</reference>
<proteinExistence type="predicted"/>
<evidence type="ECO:0000313" key="3">
    <source>
        <dbReference type="Proteomes" id="UP000230137"/>
    </source>
</evidence>
<dbReference type="Gene3D" id="3.90.550.10">
    <property type="entry name" value="Spore Coat Polysaccharide Biosynthesis Protein SpsA, Chain A"/>
    <property type="match status" value="1"/>
</dbReference>
<dbReference type="SUPFAM" id="SSF53448">
    <property type="entry name" value="Nucleotide-diphospho-sugar transferases"/>
    <property type="match status" value="1"/>
</dbReference>
<dbReference type="PANTHER" id="PTHR43630:SF2">
    <property type="entry name" value="GLYCOSYLTRANSFERASE"/>
    <property type="match status" value="1"/>
</dbReference>
<dbReference type="Pfam" id="PF00535">
    <property type="entry name" value="Glycos_transf_2"/>
    <property type="match status" value="1"/>
</dbReference>
<organism evidence="2 3">
    <name type="scientific">Candidatus Berkelbacteria bacterium CG_4_10_14_0_2_um_filter_35_9_33_12</name>
    <dbReference type="NCBI Taxonomy" id="1974499"/>
    <lineage>
        <taxon>Bacteria</taxon>
        <taxon>Candidatus Berkelbacteria</taxon>
    </lineage>
</organism>
<gene>
    <name evidence="2" type="ORF">COX60_02570</name>
</gene>